<protein>
    <recommendedName>
        <fullName evidence="5">gamma-glutamyl-gamma-aminobutyrate hydrolase</fullName>
        <ecNumber evidence="5">3.5.1.94</ecNumber>
    </recommendedName>
</protein>
<reference evidence="6" key="1">
    <citation type="submission" date="2018-09" db="EMBL/GenBank/DDBJ databases">
        <authorList>
            <person name="Groschel M."/>
            <person name="Kohl T."/>
            <person name="Conchillo-Sole O."/>
            <person name="Mamat U."/>
            <person name="Yero D."/>
            <person name="Niemann S."/>
            <person name="Daura X."/>
            <person name="Gibert I."/>
        </authorList>
    </citation>
    <scope>NUCLEOTIDE SEQUENCE</scope>
    <source>
        <strain evidence="6">OG156</strain>
    </source>
</reference>
<dbReference type="EC" id="3.5.1.94" evidence="5"/>
<dbReference type="InterPro" id="IPR044668">
    <property type="entry name" value="PuuD-like"/>
</dbReference>
<dbReference type="GO" id="GO:0006598">
    <property type="term" value="P:polyamine catabolic process"/>
    <property type="evidence" value="ECO:0007669"/>
    <property type="project" value="TreeGrafter"/>
</dbReference>
<evidence type="ECO:0000256" key="1">
    <source>
        <dbReference type="ARBA" id="ARBA00011083"/>
    </source>
</evidence>
<dbReference type="Proteomes" id="UP000822271">
    <property type="component" value="Unassembled WGS sequence"/>
</dbReference>
<evidence type="ECO:0000256" key="5">
    <source>
        <dbReference type="ARBA" id="ARBA00066788"/>
    </source>
</evidence>
<dbReference type="InterPro" id="IPR029062">
    <property type="entry name" value="Class_I_gatase-like"/>
</dbReference>
<dbReference type="AlphaFoldDB" id="A0A2J0SZT6"/>
<dbReference type="SUPFAM" id="SSF52317">
    <property type="entry name" value="Class I glutamine amidotransferase-like"/>
    <property type="match status" value="1"/>
</dbReference>
<reference evidence="6" key="2">
    <citation type="journal article" date="2020" name="Front. Microbiol.">
        <title>Genetic Variants of the DSF Quorum Sensing System in Stenotrophomonas maltophilia Influence Virulence and Resistance Phenotypes Among Genotypically Diverse Clinical Isolates.</title>
        <authorList>
            <person name="Yero D."/>
            <person name="Huedo P."/>
            <person name="Conchillo-Sole O."/>
            <person name="Martinez-Servat S."/>
            <person name="Mamat U."/>
            <person name="Coves X."/>
            <person name="Llanas F."/>
            <person name="Roca I."/>
            <person name="Vila J."/>
            <person name="Schaible U.E."/>
            <person name="Daura X."/>
            <person name="Gibert I."/>
        </authorList>
    </citation>
    <scope>NUCLEOTIDE SEQUENCE</scope>
    <source>
        <strain evidence="6">OG156</strain>
    </source>
</reference>
<comment type="catalytic activity">
    <reaction evidence="2">
        <text>4-(gamma-L-glutamylamino)butanoate + H2O = 4-aminobutanoate + L-glutamate</text>
        <dbReference type="Rhea" id="RHEA:19737"/>
        <dbReference type="ChEBI" id="CHEBI:15377"/>
        <dbReference type="ChEBI" id="CHEBI:29985"/>
        <dbReference type="ChEBI" id="CHEBI:58800"/>
        <dbReference type="ChEBI" id="CHEBI:59888"/>
        <dbReference type="EC" id="3.5.1.94"/>
    </reaction>
</comment>
<dbReference type="GO" id="GO:0005829">
    <property type="term" value="C:cytosol"/>
    <property type="evidence" value="ECO:0007669"/>
    <property type="project" value="TreeGrafter"/>
</dbReference>
<proteinExistence type="inferred from homology"/>
<sequence length="253" mass="27707">MRRLPWVGLPTDSTVLGHHRFAVAGEKYVRALVEAADVTPVILPSLQPPLPPADWLHGLDGLLLTGAVSNIEPQHYEGGRSWPGNPHDPARDASAFALLHEALALDLPVLAICRGFQELNVALGGTLHPQVHAVPGLSDHREDPQAPVEVQYGPVHAVALAVDGWLAQWQGGDRAQVNSVHGQGIDRLAHGLQVEAVADDGLVEAARSTRHRFVLGVQWHPEWRVMDSPFYHVIFRAFGQACRQHQQNRLDSR</sequence>
<dbReference type="FunFam" id="3.40.50.880:FF:000030">
    <property type="entry name" value="Gamma-glutamyl-gamma-aminobutyrate hydrolase PuuD"/>
    <property type="match status" value="1"/>
</dbReference>
<dbReference type="CDD" id="cd01745">
    <property type="entry name" value="GATase1_2"/>
    <property type="match status" value="1"/>
</dbReference>
<organism evidence="6 7">
    <name type="scientific">Stenotrophomonas maltophilia</name>
    <name type="common">Pseudomonas maltophilia</name>
    <name type="synonym">Xanthomonas maltophilia</name>
    <dbReference type="NCBI Taxonomy" id="40324"/>
    <lineage>
        <taxon>Bacteria</taxon>
        <taxon>Pseudomonadati</taxon>
        <taxon>Pseudomonadota</taxon>
        <taxon>Gammaproteobacteria</taxon>
        <taxon>Lysobacterales</taxon>
        <taxon>Lysobacteraceae</taxon>
        <taxon>Stenotrophomonas</taxon>
        <taxon>Stenotrophomonas maltophilia group</taxon>
    </lineage>
</organism>
<evidence type="ECO:0000256" key="3">
    <source>
        <dbReference type="ARBA" id="ARBA00055068"/>
    </source>
</evidence>
<name>A0A2J0SZT6_STEMA</name>
<evidence type="ECO:0000256" key="4">
    <source>
        <dbReference type="ARBA" id="ARBA00060634"/>
    </source>
</evidence>
<dbReference type="Pfam" id="PF07722">
    <property type="entry name" value="Peptidase_C26"/>
    <property type="match status" value="1"/>
</dbReference>
<dbReference type="PROSITE" id="PS51273">
    <property type="entry name" value="GATASE_TYPE_1"/>
    <property type="match status" value="1"/>
</dbReference>
<dbReference type="PANTHER" id="PTHR43235:SF1">
    <property type="entry name" value="GLUTAMINE AMIDOTRANSFERASE PB2B2.05-RELATED"/>
    <property type="match status" value="1"/>
</dbReference>
<gene>
    <name evidence="6" type="ORF">D7Y33_08805</name>
</gene>
<dbReference type="EMBL" id="RAUE01000013">
    <property type="protein sequence ID" value="MBA0311113.1"/>
    <property type="molecule type" value="Genomic_DNA"/>
</dbReference>
<accession>A0A2J0SZT6</accession>
<evidence type="ECO:0000313" key="7">
    <source>
        <dbReference type="Proteomes" id="UP000822271"/>
    </source>
</evidence>
<comment type="similarity">
    <text evidence="1">Belongs to the peptidase C26 family.</text>
</comment>
<dbReference type="GO" id="GO:0033969">
    <property type="term" value="F:gamma-glutamyl-gamma-aminobutyrate hydrolase activity"/>
    <property type="evidence" value="ECO:0007669"/>
    <property type="project" value="UniProtKB-EC"/>
</dbReference>
<evidence type="ECO:0000313" key="6">
    <source>
        <dbReference type="EMBL" id="MBA0311113.1"/>
    </source>
</evidence>
<dbReference type="PANTHER" id="PTHR43235">
    <property type="entry name" value="GLUTAMINE AMIDOTRANSFERASE PB2B2.05-RELATED"/>
    <property type="match status" value="1"/>
</dbReference>
<evidence type="ECO:0000256" key="2">
    <source>
        <dbReference type="ARBA" id="ARBA00052718"/>
    </source>
</evidence>
<dbReference type="RefSeq" id="WP_049431284.1">
    <property type="nucleotide sequence ID" value="NZ_CP154630.1"/>
</dbReference>
<comment type="caution">
    <text evidence="6">The sequence shown here is derived from an EMBL/GenBank/DDBJ whole genome shotgun (WGS) entry which is preliminary data.</text>
</comment>
<dbReference type="Gene3D" id="3.40.50.880">
    <property type="match status" value="1"/>
</dbReference>
<comment type="function">
    <text evidence="3">Involved in the breakdown of putrescine via hydrolysis of the gamma-glutamyl linkage of gamma-glutamyl-gamma-aminobutyrate.</text>
</comment>
<keyword evidence="6" id="KW-0378">Hydrolase</keyword>
<dbReference type="InterPro" id="IPR011697">
    <property type="entry name" value="Peptidase_C26"/>
</dbReference>
<dbReference type="OrthoDB" id="9813383at2"/>
<comment type="pathway">
    <text evidence="4">Amine and polyamine degradation; putrescine degradation; 4-aminobutanoate from putrescine: step 4/4.</text>
</comment>